<organism evidence="2 3">
    <name type="scientific">Favolaschia claudopus</name>
    <dbReference type="NCBI Taxonomy" id="2862362"/>
    <lineage>
        <taxon>Eukaryota</taxon>
        <taxon>Fungi</taxon>
        <taxon>Dikarya</taxon>
        <taxon>Basidiomycota</taxon>
        <taxon>Agaricomycotina</taxon>
        <taxon>Agaricomycetes</taxon>
        <taxon>Agaricomycetidae</taxon>
        <taxon>Agaricales</taxon>
        <taxon>Marasmiineae</taxon>
        <taxon>Mycenaceae</taxon>
        <taxon>Favolaschia</taxon>
    </lineage>
</organism>
<proteinExistence type="predicted"/>
<dbReference type="Proteomes" id="UP001362999">
    <property type="component" value="Unassembled WGS sequence"/>
</dbReference>
<evidence type="ECO:0008006" key="4">
    <source>
        <dbReference type="Google" id="ProtNLM"/>
    </source>
</evidence>
<evidence type="ECO:0000313" key="3">
    <source>
        <dbReference type="Proteomes" id="UP001362999"/>
    </source>
</evidence>
<keyword evidence="3" id="KW-1185">Reference proteome</keyword>
<dbReference type="AlphaFoldDB" id="A0AAW0B9G8"/>
<evidence type="ECO:0000313" key="2">
    <source>
        <dbReference type="EMBL" id="KAK7022263.1"/>
    </source>
</evidence>
<protein>
    <recommendedName>
        <fullName evidence="4">Secreted protein</fullName>
    </recommendedName>
</protein>
<comment type="caution">
    <text evidence="2">The sequence shown here is derived from an EMBL/GenBank/DDBJ whole genome shotgun (WGS) entry which is preliminary data.</text>
</comment>
<dbReference type="EMBL" id="JAWWNJ010000037">
    <property type="protein sequence ID" value="KAK7022263.1"/>
    <property type="molecule type" value="Genomic_DNA"/>
</dbReference>
<feature type="signal peptide" evidence="1">
    <location>
        <begin position="1"/>
        <end position="18"/>
    </location>
</feature>
<evidence type="ECO:0000256" key="1">
    <source>
        <dbReference type="SAM" id="SignalP"/>
    </source>
</evidence>
<accession>A0AAW0B9G8</accession>
<gene>
    <name evidence="2" type="ORF">R3P38DRAFT_1114102</name>
</gene>
<sequence>MFIASFVAVALLALRARGAAVTTSADAGTTTCITFDYPSETNAGKTTDSAGGGTPTVTLSSPTVTESRRITQTLSPSSSLFFTCWTYIIPEITSTGATFKLRSASTSDAGTTTDPVDVPGRPTASSTHYATYTVCTIS</sequence>
<feature type="chain" id="PRO_5043631486" description="Secreted protein" evidence="1">
    <location>
        <begin position="19"/>
        <end position="138"/>
    </location>
</feature>
<name>A0AAW0B9G8_9AGAR</name>
<reference evidence="2 3" key="1">
    <citation type="journal article" date="2024" name="J Genomics">
        <title>Draft genome sequencing and assembly of Favolaschia claudopus CIRM-BRFM 2984 isolated from oak limbs.</title>
        <authorList>
            <person name="Navarro D."/>
            <person name="Drula E."/>
            <person name="Chaduli D."/>
            <person name="Cazenave R."/>
            <person name="Ahrendt S."/>
            <person name="Wang J."/>
            <person name="Lipzen A."/>
            <person name="Daum C."/>
            <person name="Barry K."/>
            <person name="Grigoriev I.V."/>
            <person name="Favel A."/>
            <person name="Rosso M.N."/>
            <person name="Martin F."/>
        </authorList>
    </citation>
    <scope>NUCLEOTIDE SEQUENCE [LARGE SCALE GENOMIC DNA]</scope>
    <source>
        <strain evidence="2 3">CIRM-BRFM 2984</strain>
    </source>
</reference>
<keyword evidence="1" id="KW-0732">Signal</keyword>